<keyword evidence="3" id="KW-1185">Reference proteome</keyword>
<dbReference type="Proteomes" id="UP000054600">
    <property type="component" value="Unassembled WGS sequence"/>
</dbReference>
<dbReference type="InterPro" id="IPR011250">
    <property type="entry name" value="OMP/PagP_B-barrel"/>
</dbReference>
<dbReference type="Gene3D" id="2.40.160.20">
    <property type="match status" value="1"/>
</dbReference>
<gene>
    <name evidence="2" type="ORF">Lsha_2126</name>
</gene>
<feature type="signal peptide" evidence="1">
    <location>
        <begin position="1"/>
        <end position="27"/>
    </location>
</feature>
<dbReference type="AlphaFoldDB" id="A0A0W0YMZ1"/>
<evidence type="ECO:0000313" key="3">
    <source>
        <dbReference type="Proteomes" id="UP000054600"/>
    </source>
</evidence>
<evidence type="ECO:0000313" key="2">
    <source>
        <dbReference type="EMBL" id="KTD58148.1"/>
    </source>
</evidence>
<proteinExistence type="predicted"/>
<name>A0A0W0YMZ1_9GAMM</name>
<accession>A0A0W0YMZ1</accession>
<keyword evidence="1" id="KW-0732">Signal</keyword>
<dbReference type="PATRIC" id="fig|1122169.6.peg.2439"/>
<dbReference type="EMBL" id="LNYW01000057">
    <property type="protein sequence ID" value="KTD58148.1"/>
    <property type="molecule type" value="Genomic_DNA"/>
</dbReference>
<sequence length="277" mass="28981">MDKQGRKMALNAVSGCLLALSAGMAYSGTMGPVATSPVKVYVGVFGGAGALSSGDMSQYGTAFFTVAQGGPLAVDSFGRHDSSSMGMVGGHIGFAWPNAILNLPVSPAIELEGFYMGGVKVEGHDINNDTVRLDEHDFLVHYPLKTGVFLVNAVLNANDSLFGNFKPYIGVGIGSAVQSVSGATSIQLSPPEPGLNHYSGNPDDTVVVFAAQPKIGVHYNFGSRASVFAEYRFVYLSEANLTFGSTIAPGHVATTSWSVSMGPQYYNMGTIGIDFDV</sequence>
<reference evidence="2 3" key="1">
    <citation type="submission" date="2015-11" db="EMBL/GenBank/DDBJ databases">
        <title>Genomic analysis of 38 Legionella species identifies large and diverse effector repertoires.</title>
        <authorList>
            <person name="Burstein D."/>
            <person name="Amaro F."/>
            <person name="Zusman T."/>
            <person name="Lifshitz Z."/>
            <person name="Cohen O."/>
            <person name="Gilbert J.A."/>
            <person name="Pupko T."/>
            <person name="Shuman H.A."/>
            <person name="Segal G."/>
        </authorList>
    </citation>
    <scope>NUCLEOTIDE SEQUENCE [LARGE SCALE GENOMIC DNA]</scope>
    <source>
        <strain evidence="2 3">ATCC 49655</strain>
    </source>
</reference>
<evidence type="ECO:0000256" key="1">
    <source>
        <dbReference type="SAM" id="SignalP"/>
    </source>
</evidence>
<evidence type="ECO:0008006" key="4">
    <source>
        <dbReference type="Google" id="ProtNLM"/>
    </source>
</evidence>
<protein>
    <recommendedName>
        <fullName evidence="4">Outer membrane protein beta-barrel domain-containing protein</fullName>
    </recommendedName>
</protein>
<feature type="chain" id="PRO_5006917799" description="Outer membrane protein beta-barrel domain-containing protein" evidence="1">
    <location>
        <begin position="28"/>
        <end position="277"/>
    </location>
</feature>
<organism evidence="2 3">
    <name type="scientific">Legionella shakespearei DSM 23087</name>
    <dbReference type="NCBI Taxonomy" id="1122169"/>
    <lineage>
        <taxon>Bacteria</taxon>
        <taxon>Pseudomonadati</taxon>
        <taxon>Pseudomonadota</taxon>
        <taxon>Gammaproteobacteria</taxon>
        <taxon>Legionellales</taxon>
        <taxon>Legionellaceae</taxon>
        <taxon>Legionella</taxon>
    </lineage>
</organism>
<comment type="caution">
    <text evidence="2">The sequence shown here is derived from an EMBL/GenBank/DDBJ whole genome shotgun (WGS) entry which is preliminary data.</text>
</comment>
<dbReference type="eggNOG" id="ENOG5033WWY">
    <property type="taxonomic scope" value="Bacteria"/>
</dbReference>
<dbReference type="SUPFAM" id="SSF56925">
    <property type="entry name" value="OMPA-like"/>
    <property type="match status" value="1"/>
</dbReference>